<evidence type="ECO:0000259" key="10">
    <source>
        <dbReference type="Pfam" id="PF02108"/>
    </source>
</evidence>
<evidence type="ECO:0000256" key="2">
    <source>
        <dbReference type="ARBA" id="ARBA00006602"/>
    </source>
</evidence>
<dbReference type="Proteomes" id="UP001596142">
    <property type="component" value="Unassembled WGS sequence"/>
</dbReference>
<keyword evidence="11" id="KW-0969">Cilium</keyword>
<dbReference type="InterPro" id="IPR022524">
    <property type="entry name" value="FliH_Bacilli"/>
</dbReference>
<keyword evidence="4" id="KW-1005">Bacterial flagellum biogenesis</keyword>
<evidence type="ECO:0000256" key="1">
    <source>
        <dbReference type="ARBA" id="ARBA00003041"/>
    </source>
</evidence>
<dbReference type="Pfam" id="PF02108">
    <property type="entry name" value="FliH"/>
    <property type="match status" value="1"/>
</dbReference>
<evidence type="ECO:0000256" key="6">
    <source>
        <dbReference type="ARBA" id="ARBA00023225"/>
    </source>
</evidence>
<comment type="function">
    <text evidence="1">Needed for flagellar regrowth and assembly.</text>
</comment>
<dbReference type="PANTHER" id="PTHR34982">
    <property type="entry name" value="YOP PROTEINS TRANSLOCATION PROTEIN L"/>
    <property type="match status" value="1"/>
</dbReference>
<evidence type="ECO:0000256" key="3">
    <source>
        <dbReference type="ARBA" id="ARBA00022448"/>
    </source>
</evidence>
<keyword evidence="11" id="KW-0282">Flagellum</keyword>
<sequence length="279" mass="31998">MTLSFRVIKGKADFSHGSHTPLPRQISIKKLSSSQGERKEEFGPAQSEYSPEDEIAAAAKEKEKIISEALKERERMIRQAYDEADRIQMAVSQEEESSKQRIQLAYEEAREKGFLEGYEAGKQEGKEEYVTAVDDAKHLIQQAKQEYIRYLEEAEPVILNIALAVADRILYQALEDEPERWTDIVKKAVQEVKEQEEVTIFVPPSQFEQIQQQTEEIKELLSYSQMLRIYPDSQLDSGGCVIETSYGRLDASLDSQLKELKEQLIEVLKEEAHESSRAH</sequence>
<feature type="domain" description="Flagellar assembly protein FliH/Type III secretion system HrpE" evidence="10">
    <location>
        <begin position="134"/>
        <end position="260"/>
    </location>
</feature>
<dbReference type="InterPro" id="IPR018035">
    <property type="entry name" value="Flagellar_FliH/T3SS_HrpE"/>
</dbReference>
<keyword evidence="12" id="KW-1185">Reference proteome</keyword>
<keyword evidence="6" id="KW-1006">Bacterial flagellum protein export</keyword>
<evidence type="ECO:0000256" key="7">
    <source>
        <dbReference type="NCBIfam" id="TIGR03825"/>
    </source>
</evidence>
<comment type="caution">
    <text evidence="11">The sequence shown here is derived from an EMBL/GenBank/DDBJ whole genome shotgun (WGS) entry which is preliminary data.</text>
</comment>
<evidence type="ECO:0000256" key="4">
    <source>
        <dbReference type="ARBA" id="ARBA00022795"/>
    </source>
</evidence>
<gene>
    <name evidence="11" type="primary">fliH</name>
    <name evidence="11" type="ORF">ACFPU1_05100</name>
</gene>
<organism evidence="11 12">
    <name type="scientific">Thalassorhabdus alkalitolerans</name>
    <dbReference type="NCBI Taxonomy" id="2282697"/>
    <lineage>
        <taxon>Bacteria</taxon>
        <taxon>Bacillati</taxon>
        <taxon>Bacillota</taxon>
        <taxon>Bacilli</taxon>
        <taxon>Bacillales</taxon>
        <taxon>Bacillaceae</taxon>
        <taxon>Thalassorhabdus</taxon>
    </lineage>
</organism>
<evidence type="ECO:0000256" key="9">
    <source>
        <dbReference type="SAM" id="MobiDB-lite"/>
    </source>
</evidence>
<dbReference type="RefSeq" id="WP_385939207.1">
    <property type="nucleotide sequence ID" value="NZ_JBHSOZ010000003.1"/>
</dbReference>
<keyword evidence="3" id="KW-0813">Transport</keyword>
<feature type="coiled-coil region" evidence="8">
    <location>
        <begin position="59"/>
        <end position="153"/>
    </location>
</feature>
<evidence type="ECO:0000256" key="5">
    <source>
        <dbReference type="ARBA" id="ARBA00022927"/>
    </source>
</evidence>
<dbReference type="PANTHER" id="PTHR34982:SF1">
    <property type="entry name" value="FLAGELLAR ASSEMBLY PROTEIN FLIH"/>
    <property type="match status" value="1"/>
</dbReference>
<dbReference type="EMBL" id="JBHSOZ010000003">
    <property type="protein sequence ID" value="MFC5712148.1"/>
    <property type="molecule type" value="Genomic_DNA"/>
</dbReference>
<proteinExistence type="inferred from homology"/>
<keyword evidence="5" id="KW-0653">Protein transport</keyword>
<name>A0ABW0YM00_9BACI</name>
<dbReference type="SUPFAM" id="SSF160527">
    <property type="entry name" value="V-type ATPase subunit E-like"/>
    <property type="match status" value="1"/>
</dbReference>
<keyword evidence="11" id="KW-0966">Cell projection</keyword>
<feature type="region of interest" description="Disordered" evidence="9">
    <location>
        <begin position="1"/>
        <end position="54"/>
    </location>
</feature>
<comment type="similarity">
    <text evidence="2">Belongs to the FliH family.</text>
</comment>
<evidence type="ECO:0000313" key="11">
    <source>
        <dbReference type="EMBL" id="MFC5712148.1"/>
    </source>
</evidence>
<evidence type="ECO:0000256" key="8">
    <source>
        <dbReference type="SAM" id="Coils"/>
    </source>
</evidence>
<protein>
    <recommendedName>
        <fullName evidence="7">Flagellar assembly protein FliH</fullName>
    </recommendedName>
</protein>
<reference evidence="12" key="1">
    <citation type="journal article" date="2019" name="Int. J. Syst. Evol. Microbiol.">
        <title>The Global Catalogue of Microorganisms (GCM) 10K type strain sequencing project: providing services to taxonomists for standard genome sequencing and annotation.</title>
        <authorList>
            <consortium name="The Broad Institute Genomics Platform"/>
            <consortium name="The Broad Institute Genome Sequencing Center for Infectious Disease"/>
            <person name="Wu L."/>
            <person name="Ma J."/>
        </authorList>
    </citation>
    <scope>NUCLEOTIDE SEQUENCE [LARGE SCALE GENOMIC DNA]</scope>
    <source>
        <strain evidence="12">CECT 7184</strain>
    </source>
</reference>
<evidence type="ECO:0000313" key="12">
    <source>
        <dbReference type="Proteomes" id="UP001596142"/>
    </source>
</evidence>
<keyword evidence="8" id="KW-0175">Coiled coil</keyword>
<dbReference type="NCBIfam" id="TIGR03825">
    <property type="entry name" value="FliH_bacil"/>
    <property type="match status" value="1"/>
</dbReference>
<accession>A0ABW0YM00</accession>
<dbReference type="InterPro" id="IPR051472">
    <property type="entry name" value="T3SS_Stator/FliH"/>
</dbReference>